<dbReference type="InterPro" id="IPR013103">
    <property type="entry name" value="RVT_2"/>
</dbReference>
<dbReference type="PANTHER" id="PTHR11439:SF495">
    <property type="entry name" value="REVERSE TRANSCRIPTASE, RNA-DEPENDENT DNA POLYMERASE-RELATED"/>
    <property type="match status" value="1"/>
</dbReference>
<dbReference type="Pfam" id="PF07727">
    <property type="entry name" value="RVT_2"/>
    <property type="match status" value="1"/>
</dbReference>
<name>A0A6L2N8V7_TANCI</name>
<evidence type="ECO:0000313" key="2">
    <source>
        <dbReference type="EMBL" id="GEU82613.1"/>
    </source>
</evidence>
<proteinExistence type="predicted"/>
<dbReference type="PANTHER" id="PTHR11439">
    <property type="entry name" value="GAG-POL-RELATED RETROTRANSPOSON"/>
    <property type="match status" value="1"/>
</dbReference>
<protein>
    <recommendedName>
        <fullName evidence="1">Reverse transcriptase Ty1/copia-type domain-containing protein</fullName>
    </recommendedName>
</protein>
<evidence type="ECO:0000259" key="1">
    <source>
        <dbReference type="Pfam" id="PF07727"/>
    </source>
</evidence>
<accession>A0A6L2N8V7</accession>
<dbReference type="AlphaFoldDB" id="A0A6L2N8V7"/>
<reference evidence="2" key="1">
    <citation type="journal article" date="2019" name="Sci. Rep.">
        <title>Draft genome of Tanacetum cinerariifolium, the natural source of mosquito coil.</title>
        <authorList>
            <person name="Yamashiro T."/>
            <person name="Shiraishi A."/>
            <person name="Satake H."/>
            <person name="Nakayama K."/>
        </authorList>
    </citation>
    <scope>NUCLEOTIDE SEQUENCE</scope>
</reference>
<dbReference type="CDD" id="cd09272">
    <property type="entry name" value="RNase_HI_RT_Ty1"/>
    <property type="match status" value="1"/>
</dbReference>
<dbReference type="EMBL" id="BKCJ010008513">
    <property type="protein sequence ID" value="GEU82613.1"/>
    <property type="molecule type" value="Genomic_DNA"/>
</dbReference>
<gene>
    <name evidence="2" type="ORF">Tci_054591</name>
</gene>
<comment type="caution">
    <text evidence="2">The sequence shown here is derived from an EMBL/GenBank/DDBJ whole genome shotgun (WGS) entry which is preliminary data.</text>
</comment>
<organism evidence="2">
    <name type="scientific">Tanacetum cinerariifolium</name>
    <name type="common">Dalmatian daisy</name>
    <name type="synonym">Chrysanthemum cinerariifolium</name>
    <dbReference type="NCBI Taxonomy" id="118510"/>
    <lineage>
        <taxon>Eukaryota</taxon>
        <taxon>Viridiplantae</taxon>
        <taxon>Streptophyta</taxon>
        <taxon>Embryophyta</taxon>
        <taxon>Tracheophyta</taxon>
        <taxon>Spermatophyta</taxon>
        <taxon>Magnoliopsida</taxon>
        <taxon>eudicotyledons</taxon>
        <taxon>Gunneridae</taxon>
        <taxon>Pentapetalae</taxon>
        <taxon>asterids</taxon>
        <taxon>campanulids</taxon>
        <taxon>Asterales</taxon>
        <taxon>Asteraceae</taxon>
        <taxon>Asteroideae</taxon>
        <taxon>Anthemideae</taxon>
        <taxon>Anthemidinae</taxon>
        <taxon>Tanacetum</taxon>
    </lineage>
</organism>
<feature type="domain" description="Reverse transcriptase Ty1/copia-type" evidence="1">
    <location>
        <begin position="206"/>
        <end position="247"/>
    </location>
</feature>
<sequence>MVNANALKRSISFDYPVRESLTVESIIPTVSSPVYTTCLDTSYGTTSGSRLISKEVISQEETSSLDNALTLSNRFEDILGDTTNTVDTNGVKADLSNMESIIPASLTPTLIIHKDHLKSHIISPVDTPVQNRHKSKEMEEHSFIAIIHQKTTPNLIQFYLFSCFLSQEEPKKIFDAFKDPSWVEAMQEELLQFKIQNVWILVDCPKGMDVKSAFLYGTIDEEVYVMQPPGFQDPEFPDRLCKEFKALMHNKFQMSAMGELNFFLDKYVGDILKKFRYSDVRSANTPMGKENPWGKDRPGKDVELHLYRSMIGSLMYLTASRPYIMHQVTPKECHLHAVKRIFRYLKGHPKLGLWYPKESRFDLVAYSDSDYSGATQDKKSTTGGCQFLGRRLISWQCKKQTIMATSTTKAKYIAAASGCGQVL</sequence>